<dbReference type="GO" id="GO:0003700">
    <property type="term" value="F:DNA-binding transcription factor activity"/>
    <property type="evidence" value="ECO:0007669"/>
    <property type="project" value="TreeGrafter"/>
</dbReference>
<keyword evidence="1 2" id="KW-0238">DNA-binding</keyword>
<dbReference type="PANTHER" id="PTHR30055">
    <property type="entry name" value="HTH-TYPE TRANSCRIPTIONAL REGULATOR RUTR"/>
    <property type="match status" value="1"/>
</dbReference>
<sequence length="179" mass="19602">MRLSKRDHILDAALSVVEHNGVAALTYEAVSERSGITKSGLLYHFSSKEALLVALHERLAELWEDELVSSLGGPPEAATATERLRAYAEVSARSASGPELRLMLEATINPEFDRPWKRVIARWLPDPSGIDPEDPDAMQILIARLAADGLWMADSLNTLPLASSLRTAIARHLTEKLLG</sequence>
<dbReference type="SUPFAM" id="SSF48498">
    <property type="entry name" value="Tetracyclin repressor-like, C-terminal domain"/>
    <property type="match status" value="1"/>
</dbReference>
<dbReference type="EMBL" id="CP158357">
    <property type="protein sequence ID" value="XBX78419.1"/>
    <property type="molecule type" value="Genomic_DNA"/>
</dbReference>
<dbReference type="GO" id="GO:0000976">
    <property type="term" value="F:transcription cis-regulatory region binding"/>
    <property type="evidence" value="ECO:0007669"/>
    <property type="project" value="TreeGrafter"/>
</dbReference>
<dbReference type="InterPro" id="IPR050109">
    <property type="entry name" value="HTH-type_TetR-like_transc_reg"/>
</dbReference>
<dbReference type="InterPro" id="IPR001647">
    <property type="entry name" value="HTH_TetR"/>
</dbReference>
<dbReference type="Gene3D" id="1.10.357.10">
    <property type="entry name" value="Tetracycline Repressor, domain 2"/>
    <property type="match status" value="1"/>
</dbReference>
<dbReference type="InterPro" id="IPR041479">
    <property type="entry name" value="TetR_CgmR_C"/>
</dbReference>
<protein>
    <submittedName>
        <fullName evidence="4">TetR family transcriptional regulator</fullName>
    </submittedName>
</protein>
<organism evidence="4">
    <name type="scientific">Microbacterium sp. A8/3-1</name>
    <dbReference type="NCBI Taxonomy" id="3160749"/>
    <lineage>
        <taxon>Bacteria</taxon>
        <taxon>Bacillati</taxon>
        <taxon>Actinomycetota</taxon>
        <taxon>Actinomycetes</taxon>
        <taxon>Micrococcales</taxon>
        <taxon>Microbacteriaceae</taxon>
        <taxon>Microbacterium</taxon>
    </lineage>
</organism>
<dbReference type="InterPro" id="IPR036271">
    <property type="entry name" value="Tet_transcr_reg_TetR-rel_C_sf"/>
</dbReference>
<reference evidence="4" key="1">
    <citation type="submission" date="2024-06" db="EMBL/GenBank/DDBJ databases">
        <title>Draft genome sequence of Microbacterium sp. strain A8/3-1, isolated from Oxytropis tragacanthoides Fisch. ex DC. Root nodules in the Altai region of Russia.</title>
        <authorList>
            <person name="Sazanova A."/>
            <person name="Guro P."/>
            <person name="Kuznetsova I."/>
            <person name="Belimov A."/>
            <person name="Safronova V."/>
        </authorList>
    </citation>
    <scope>NUCLEOTIDE SEQUENCE</scope>
    <source>
        <strain evidence="4">A8/3-1</strain>
    </source>
</reference>
<dbReference type="Pfam" id="PF17937">
    <property type="entry name" value="TetR_C_28"/>
    <property type="match status" value="1"/>
</dbReference>
<evidence type="ECO:0000259" key="3">
    <source>
        <dbReference type="PROSITE" id="PS50977"/>
    </source>
</evidence>
<evidence type="ECO:0000313" key="4">
    <source>
        <dbReference type="EMBL" id="XBX78419.1"/>
    </source>
</evidence>
<dbReference type="PRINTS" id="PR00455">
    <property type="entry name" value="HTHTETR"/>
</dbReference>
<evidence type="ECO:0000256" key="1">
    <source>
        <dbReference type="ARBA" id="ARBA00023125"/>
    </source>
</evidence>
<name>A0AAU7VVH1_9MICO</name>
<accession>A0AAU7VVH1</accession>
<feature type="domain" description="HTH tetR-type" evidence="3">
    <location>
        <begin position="3"/>
        <end position="63"/>
    </location>
</feature>
<feature type="DNA-binding region" description="H-T-H motif" evidence="2">
    <location>
        <begin position="26"/>
        <end position="45"/>
    </location>
</feature>
<evidence type="ECO:0000256" key="2">
    <source>
        <dbReference type="PROSITE-ProRule" id="PRU00335"/>
    </source>
</evidence>
<dbReference type="RefSeq" id="WP_350351687.1">
    <property type="nucleotide sequence ID" value="NZ_CP158357.1"/>
</dbReference>
<proteinExistence type="predicted"/>
<dbReference type="InterPro" id="IPR009057">
    <property type="entry name" value="Homeodomain-like_sf"/>
</dbReference>
<dbReference type="SUPFAM" id="SSF46689">
    <property type="entry name" value="Homeodomain-like"/>
    <property type="match status" value="1"/>
</dbReference>
<dbReference type="PANTHER" id="PTHR30055:SF148">
    <property type="entry name" value="TETR-FAMILY TRANSCRIPTIONAL REGULATOR"/>
    <property type="match status" value="1"/>
</dbReference>
<dbReference type="AlphaFoldDB" id="A0AAU7VVH1"/>
<gene>
    <name evidence="4" type="ORF">ABS642_21355</name>
</gene>
<dbReference type="Pfam" id="PF00440">
    <property type="entry name" value="TetR_N"/>
    <property type="match status" value="1"/>
</dbReference>
<dbReference type="PROSITE" id="PS50977">
    <property type="entry name" value="HTH_TETR_2"/>
    <property type="match status" value="1"/>
</dbReference>